<feature type="domain" description="RING-type" evidence="8">
    <location>
        <begin position="67"/>
        <end position="108"/>
    </location>
</feature>
<dbReference type="PROSITE" id="PS00518">
    <property type="entry name" value="ZF_RING_1"/>
    <property type="match status" value="1"/>
</dbReference>
<keyword evidence="5" id="KW-0862">Zinc</keyword>
<keyword evidence="4" id="KW-0833">Ubl conjugation pathway</keyword>
<keyword evidence="3 7" id="KW-0863">Zinc-finger</keyword>
<evidence type="ECO:0000256" key="2">
    <source>
        <dbReference type="ARBA" id="ARBA00022723"/>
    </source>
</evidence>
<evidence type="ECO:0000256" key="1">
    <source>
        <dbReference type="ARBA" id="ARBA00008518"/>
    </source>
</evidence>
<evidence type="ECO:0000256" key="5">
    <source>
        <dbReference type="ARBA" id="ARBA00022833"/>
    </source>
</evidence>
<evidence type="ECO:0000256" key="7">
    <source>
        <dbReference type="PROSITE-ProRule" id="PRU00175"/>
    </source>
</evidence>
<evidence type="ECO:0000256" key="4">
    <source>
        <dbReference type="ARBA" id="ARBA00022786"/>
    </source>
</evidence>
<comment type="similarity">
    <text evidence="1">Belongs to the TRIM/RBCC family.</text>
</comment>
<dbReference type="GeneID" id="116546483"/>
<dbReference type="SUPFAM" id="SSF57850">
    <property type="entry name" value="RING/U-box"/>
    <property type="match status" value="1"/>
</dbReference>
<evidence type="ECO:0000313" key="10">
    <source>
        <dbReference type="RefSeq" id="XP_032128617.1"/>
    </source>
</evidence>
<name>A0A6J3HFC5_SAPAP</name>
<accession>A0A6J3HFC5</accession>
<reference evidence="10" key="1">
    <citation type="submission" date="2025-08" db="UniProtKB">
        <authorList>
            <consortium name="RefSeq"/>
        </authorList>
    </citation>
    <scope>IDENTIFICATION</scope>
    <source>
        <tissue evidence="10">Blood</tissue>
    </source>
</reference>
<dbReference type="InterPro" id="IPR013083">
    <property type="entry name" value="Znf_RING/FYVE/PHD"/>
</dbReference>
<dbReference type="GO" id="GO:0008270">
    <property type="term" value="F:zinc ion binding"/>
    <property type="evidence" value="ECO:0007669"/>
    <property type="project" value="UniProtKB-KW"/>
</dbReference>
<dbReference type="AlphaFoldDB" id="A0A6J3HFC5"/>
<dbReference type="Gene3D" id="3.30.40.10">
    <property type="entry name" value="Zinc/RING finger domain, C3HC4 (zinc finger)"/>
    <property type="match status" value="1"/>
</dbReference>
<keyword evidence="6" id="KW-0175">Coiled coil</keyword>
<dbReference type="InterPro" id="IPR017907">
    <property type="entry name" value="Znf_RING_CS"/>
</dbReference>
<dbReference type="Proteomes" id="UP000504640">
    <property type="component" value="Unplaced"/>
</dbReference>
<organism evidence="9 10">
    <name type="scientific">Sapajus apella</name>
    <name type="common">Brown-capped capuchin</name>
    <name type="synonym">Cebus apella</name>
    <dbReference type="NCBI Taxonomy" id="9515"/>
    <lineage>
        <taxon>Eukaryota</taxon>
        <taxon>Metazoa</taxon>
        <taxon>Chordata</taxon>
        <taxon>Craniata</taxon>
        <taxon>Vertebrata</taxon>
        <taxon>Euteleostomi</taxon>
        <taxon>Mammalia</taxon>
        <taxon>Eutheria</taxon>
        <taxon>Euarchontoglires</taxon>
        <taxon>Primates</taxon>
        <taxon>Haplorrhini</taxon>
        <taxon>Platyrrhini</taxon>
        <taxon>Cebidae</taxon>
        <taxon>Cebinae</taxon>
        <taxon>Sapajus</taxon>
    </lineage>
</organism>
<keyword evidence="9" id="KW-1185">Reference proteome</keyword>
<keyword evidence="2" id="KW-0479">Metal-binding</keyword>
<dbReference type="RefSeq" id="XP_032128617.1">
    <property type="nucleotide sequence ID" value="XM_032272726.1"/>
</dbReference>
<evidence type="ECO:0000256" key="6">
    <source>
        <dbReference type="ARBA" id="ARBA00023054"/>
    </source>
</evidence>
<protein>
    <submittedName>
        <fullName evidence="10">Tripartite motif-containing protein 64B</fullName>
    </submittedName>
</protein>
<evidence type="ECO:0000256" key="3">
    <source>
        <dbReference type="ARBA" id="ARBA00022771"/>
    </source>
</evidence>
<gene>
    <name evidence="10" type="primary">LOC116546483</name>
</gene>
<dbReference type="PANTHER" id="PTHR24103">
    <property type="entry name" value="E3 UBIQUITIN-PROTEIN LIGASE TRIM"/>
    <property type="match status" value="1"/>
</dbReference>
<dbReference type="InterPro" id="IPR050143">
    <property type="entry name" value="TRIM/RBCC"/>
</dbReference>
<dbReference type="PROSITE" id="PS50089">
    <property type="entry name" value="ZF_RING_2"/>
    <property type="match status" value="1"/>
</dbReference>
<evidence type="ECO:0000313" key="9">
    <source>
        <dbReference type="Proteomes" id="UP000504640"/>
    </source>
</evidence>
<dbReference type="InterPro" id="IPR018957">
    <property type="entry name" value="Znf_C3HC4_RING-type"/>
</dbReference>
<sequence>MGPYTIKGCLSTHLSFSEDPLDLWLLGFGAPEVTSNLDINRASRKTIHSSLKPGFSSLQAFQNEVTCTICMTFFIGRVTIACGHNFCRLCLCLCWEEGRAPLHCPACRESSEKSNFKTNVAFKKLAFLSRQPRPQRNIHSSDKLSVRHEETKELFSEADRRLLCGPGSESPEPMAHSHSPIGWAADESRDKLTKEMDYLWKINQETQSNLNQETSNTHLIVVRMKMFPFVFMQINTMLAYNF</sequence>
<evidence type="ECO:0000259" key="8">
    <source>
        <dbReference type="PROSITE" id="PS50089"/>
    </source>
</evidence>
<dbReference type="Pfam" id="PF00097">
    <property type="entry name" value="zf-C3HC4"/>
    <property type="match status" value="1"/>
</dbReference>
<proteinExistence type="inferred from homology"/>
<dbReference type="InterPro" id="IPR001841">
    <property type="entry name" value="Znf_RING"/>
</dbReference>